<keyword evidence="3" id="KW-1185">Reference proteome</keyword>
<feature type="region of interest" description="Disordered" evidence="1">
    <location>
        <begin position="20"/>
        <end position="43"/>
    </location>
</feature>
<dbReference type="Proteomes" id="UP001153954">
    <property type="component" value="Unassembled WGS sequence"/>
</dbReference>
<gene>
    <name evidence="2" type="ORF">EEDITHA_LOCUS10984</name>
</gene>
<organism evidence="2 3">
    <name type="scientific">Euphydryas editha</name>
    <name type="common">Edith's checkerspot</name>
    <dbReference type="NCBI Taxonomy" id="104508"/>
    <lineage>
        <taxon>Eukaryota</taxon>
        <taxon>Metazoa</taxon>
        <taxon>Ecdysozoa</taxon>
        <taxon>Arthropoda</taxon>
        <taxon>Hexapoda</taxon>
        <taxon>Insecta</taxon>
        <taxon>Pterygota</taxon>
        <taxon>Neoptera</taxon>
        <taxon>Endopterygota</taxon>
        <taxon>Lepidoptera</taxon>
        <taxon>Glossata</taxon>
        <taxon>Ditrysia</taxon>
        <taxon>Papilionoidea</taxon>
        <taxon>Nymphalidae</taxon>
        <taxon>Nymphalinae</taxon>
        <taxon>Euphydryas</taxon>
    </lineage>
</organism>
<dbReference type="AlphaFoldDB" id="A0AAU9U918"/>
<reference evidence="2" key="1">
    <citation type="submission" date="2022-03" db="EMBL/GenBank/DDBJ databases">
        <authorList>
            <person name="Tunstrom K."/>
        </authorList>
    </citation>
    <scope>NUCLEOTIDE SEQUENCE</scope>
</reference>
<evidence type="ECO:0000256" key="1">
    <source>
        <dbReference type="SAM" id="MobiDB-lite"/>
    </source>
</evidence>
<name>A0AAU9U918_EUPED</name>
<dbReference type="EMBL" id="CAKOGL010000015">
    <property type="protein sequence ID" value="CAH2095546.1"/>
    <property type="molecule type" value="Genomic_DNA"/>
</dbReference>
<evidence type="ECO:0000313" key="2">
    <source>
        <dbReference type="EMBL" id="CAH2095546.1"/>
    </source>
</evidence>
<accession>A0AAU9U918</accession>
<comment type="caution">
    <text evidence="2">The sequence shown here is derived from an EMBL/GenBank/DDBJ whole genome shotgun (WGS) entry which is preliminary data.</text>
</comment>
<sequence>MLRRHVPHIVAARFNLQKSDEKTTKNAGSGLTKRSKSESVISKWRWRPEKAADKSNEDWKLLRTSQGFGTQSSSGTWPGRPRSGAAPAWTDSLEKFITEGLCLGCGGDYQYKGALKVNIDSSEYTGYKYFYNRPGYRVKARSCEDARFIHINFVLLAEIRHFETRSEMISNGAPTPVPLNEIIITKRLVVL</sequence>
<feature type="compositionally biased region" description="Low complexity" evidence="1">
    <location>
        <begin position="66"/>
        <end position="76"/>
    </location>
</feature>
<evidence type="ECO:0000313" key="3">
    <source>
        <dbReference type="Proteomes" id="UP001153954"/>
    </source>
</evidence>
<proteinExistence type="predicted"/>
<feature type="region of interest" description="Disordered" evidence="1">
    <location>
        <begin position="66"/>
        <end position="86"/>
    </location>
</feature>
<protein>
    <submittedName>
        <fullName evidence="2">Uncharacterized protein</fullName>
    </submittedName>
</protein>